<dbReference type="EMBL" id="CALTRL010005711">
    <property type="protein sequence ID" value="CAH7685167.1"/>
    <property type="molecule type" value="Genomic_DNA"/>
</dbReference>
<evidence type="ECO:0000313" key="3">
    <source>
        <dbReference type="Proteomes" id="UP001153365"/>
    </source>
</evidence>
<name>A0AAV0BHZ0_PHAPC</name>
<reference evidence="2" key="1">
    <citation type="submission" date="2022-06" db="EMBL/GenBank/DDBJ databases">
        <authorList>
            <consortium name="SYNGENTA / RWTH Aachen University"/>
        </authorList>
    </citation>
    <scope>NUCLEOTIDE SEQUENCE</scope>
</reference>
<proteinExistence type="predicted"/>
<gene>
    <name evidence="2" type="ORF">PPACK8108_LOCUS19648</name>
</gene>
<feature type="compositionally biased region" description="Basic and acidic residues" evidence="1">
    <location>
        <begin position="46"/>
        <end position="59"/>
    </location>
</feature>
<feature type="region of interest" description="Disordered" evidence="1">
    <location>
        <begin position="46"/>
        <end position="71"/>
    </location>
</feature>
<evidence type="ECO:0000256" key="1">
    <source>
        <dbReference type="SAM" id="MobiDB-lite"/>
    </source>
</evidence>
<dbReference type="Proteomes" id="UP001153365">
    <property type="component" value="Unassembled WGS sequence"/>
</dbReference>
<organism evidence="2 3">
    <name type="scientific">Phakopsora pachyrhizi</name>
    <name type="common">Asian soybean rust disease fungus</name>
    <dbReference type="NCBI Taxonomy" id="170000"/>
    <lineage>
        <taxon>Eukaryota</taxon>
        <taxon>Fungi</taxon>
        <taxon>Dikarya</taxon>
        <taxon>Basidiomycota</taxon>
        <taxon>Pucciniomycotina</taxon>
        <taxon>Pucciniomycetes</taxon>
        <taxon>Pucciniales</taxon>
        <taxon>Phakopsoraceae</taxon>
        <taxon>Phakopsora</taxon>
    </lineage>
</organism>
<comment type="caution">
    <text evidence="2">The sequence shown here is derived from an EMBL/GenBank/DDBJ whole genome shotgun (WGS) entry which is preliminary data.</text>
</comment>
<evidence type="ECO:0000313" key="2">
    <source>
        <dbReference type="EMBL" id="CAH7685167.1"/>
    </source>
</evidence>
<dbReference type="AlphaFoldDB" id="A0AAV0BHZ0"/>
<protein>
    <submittedName>
        <fullName evidence="2">Uncharacterized protein</fullName>
    </submittedName>
</protein>
<accession>A0AAV0BHZ0</accession>
<keyword evidence="3" id="KW-1185">Reference proteome</keyword>
<sequence length="159" mass="18240">MVKDSQMILLRSTMIYQSNYMKEPIYGLSCLRICIENLKKLHPEKGKRTLKKLNPDKNSDQQQQQQQQEMSIQTYRDKICSKLAIAGGLLDLFRMLGIEEGLKGEIGAEDELKAEEEEEKATPVLSHMRGPPLGYKLCLQITSIGSRGRYWKNISTYNN</sequence>